<feature type="domain" description="PRD" evidence="2">
    <location>
        <begin position="62"/>
        <end position="167"/>
    </location>
</feature>
<accession>A0A1H4DL93</accession>
<dbReference type="STRING" id="571932.SAMN05421743_107190"/>
<dbReference type="EMBL" id="FNQR01000007">
    <property type="protein sequence ID" value="SEA73525.1"/>
    <property type="molecule type" value="Genomic_DNA"/>
</dbReference>
<evidence type="ECO:0000313" key="4">
    <source>
        <dbReference type="Proteomes" id="UP000198584"/>
    </source>
</evidence>
<proteinExistence type="predicted"/>
<organism evidence="3 4">
    <name type="scientific">Thalassobacillus cyri</name>
    <dbReference type="NCBI Taxonomy" id="571932"/>
    <lineage>
        <taxon>Bacteria</taxon>
        <taxon>Bacillati</taxon>
        <taxon>Bacillota</taxon>
        <taxon>Bacilli</taxon>
        <taxon>Bacillales</taxon>
        <taxon>Bacillaceae</taxon>
        <taxon>Thalassobacillus</taxon>
    </lineage>
</organism>
<dbReference type="GO" id="GO:0006355">
    <property type="term" value="P:regulation of DNA-templated transcription"/>
    <property type="evidence" value="ECO:0007669"/>
    <property type="project" value="InterPro"/>
</dbReference>
<dbReference type="Proteomes" id="UP000198584">
    <property type="component" value="Unassembled WGS sequence"/>
</dbReference>
<dbReference type="InterPro" id="IPR036650">
    <property type="entry name" value="CAT_RNA-bd_dom_sf"/>
</dbReference>
<keyword evidence="4" id="KW-1185">Reference proteome</keyword>
<dbReference type="InterPro" id="IPR004341">
    <property type="entry name" value="CAT_RNA-bd_dom"/>
</dbReference>
<dbReference type="AlphaFoldDB" id="A0A1H4DL93"/>
<dbReference type="PANTHER" id="PTHR30185">
    <property type="entry name" value="CRYPTIC BETA-GLUCOSIDE BGL OPERON ANTITERMINATOR"/>
    <property type="match status" value="1"/>
</dbReference>
<sequence length="274" mass="31836">MRIERVLNEDIVITSFKDQKKFVIGAGIAANKRNGDPIYDNEIDKVIDMNDDTEQYEEFLHMVPQKIIRLTEDIITHAEDFLQTKLSDSVHLELADHLSFLLSDPPKHVTIQNGLIEEISILYAKEFQVGLWAIRTIKERLDRELPEGEAGHIAIFIHSGRWMHEGTGESVKQVVIIRDLIWRIEKYYKKVLSKDNVAYQHLVTHLNRAIQRTTEQSEFNMVDKNMLVMIQEKYEKAYQCAVDMTTYLSEKCDIHFPSSEIGYLTLHIHRAAKA</sequence>
<dbReference type="PROSITE" id="PS51372">
    <property type="entry name" value="PRD_2"/>
    <property type="match status" value="2"/>
</dbReference>
<evidence type="ECO:0000259" key="2">
    <source>
        <dbReference type="PROSITE" id="PS51372"/>
    </source>
</evidence>
<evidence type="ECO:0000256" key="1">
    <source>
        <dbReference type="ARBA" id="ARBA00022737"/>
    </source>
</evidence>
<protein>
    <submittedName>
        <fullName evidence="3">Beta-glucoside operon transcriptional antiterminator</fullName>
    </submittedName>
</protein>
<dbReference type="Pfam" id="PF03123">
    <property type="entry name" value="CAT_RBD"/>
    <property type="match status" value="1"/>
</dbReference>
<dbReference type="SUPFAM" id="SSF50151">
    <property type="entry name" value="SacY-like RNA-binding domain"/>
    <property type="match status" value="1"/>
</dbReference>
<dbReference type="SUPFAM" id="SSF63520">
    <property type="entry name" value="PTS-regulatory domain, PRD"/>
    <property type="match status" value="2"/>
</dbReference>
<name>A0A1H4DL93_9BACI</name>
<dbReference type="GO" id="GO:0003723">
    <property type="term" value="F:RNA binding"/>
    <property type="evidence" value="ECO:0007669"/>
    <property type="project" value="InterPro"/>
</dbReference>
<keyword evidence="1" id="KW-0677">Repeat</keyword>
<dbReference type="InterPro" id="IPR011608">
    <property type="entry name" value="PRD"/>
</dbReference>
<evidence type="ECO:0000313" key="3">
    <source>
        <dbReference type="EMBL" id="SEA73525.1"/>
    </source>
</evidence>
<reference evidence="3 4" key="1">
    <citation type="submission" date="2016-10" db="EMBL/GenBank/DDBJ databases">
        <authorList>
            <person name="de Groot N.N."/>
        </authorList>
    </citation>
    <scope>NUCLEOTIDE SEQUENCE [LARGE SCALE GENOMIC DNA]</scope>
    <source>
        <strain evidence="3 4">CCM7597</strain>
    </source>
</reference>
<dbReference type="InterPro" id="IPR036634">
    <property type="entry name" value="PRD_sf"/>
</dbReference>
<dbReference type="Pfam" id="PF00874">
    <property type="entry name" value="PRD"/>
    <property type="match status" value="2"/>
</dbReference>
<dbReference type="Gene3D" id="2.30.24.10">
    <property type="entry name" value="CAT RNA-binding domain"/>
    <property type="match status" value="1"/>
</dbReference>
<gene>
    <name evidence="3" type="ORF">SAMN05421743_107190</name>
</gene>
<feature type="domain" description="PRD" evidence="2">
    <location>
        <begin position="168"/>
        <end position="274"/>
    </location>
</feature>
<dbReference type="Gene3D" id="1.10.1790.10">
    <property type="entry name" value="PRD domain"/>
    <property type="match status" value="2"/>
</dbReference>
<dbReference type="SMART" id="SM01061">
    <property type="entry name" value="CAT_RBD"/>
    <property type="match status" value="1"/>
</dbReference>
<dbReference type="RefSeq" id="WP_176791457.1">
    <property type="nucleotide sequence ID" value="NZ_FNQR01000007.1"/>
</dbReference>
<dbReference type="PANTHER" id="PTHR30185:SF15">
    <property type="entry name" value="CRYPTIC BETA-GLUCOSIDE BGL OPERON ANTITERMINATOR"/>
    <property type="match status" value="1"/>
</dbReference>
<dbReference type="InterPro" id="IPR050661">
    <property type="entry name" value="BglG_antiterminators"/>
</dbReference>